<organism evidence="3">
    <name type="scientific">uncultured Rubrobacteraceae bacterium</name>
    <dbReference type="NCBI Taxonomy" id="349277"/>
    <lineage>
        <taxon>Bacteria</taxon>
        <taxon>Bacillati</taxon>
        <taxon>Actinomycetota</taxon>
        <taxon>Rubrobacteria</taxon>
        <taxon>Rubrobacterales</taxon>
        <taxon>Rubrobacteraceae</taxon>
        <taxon>environmental samples</taxon>
    </lineage>
</organism>
<reference evidence="3" key="1">
    <citation type="submission" date="2020-02" db="EMBL/GenBank/DDBJ databases">
        <authorList>
            <person name="Meier V. D."/>
        </authorList>
    </citation>
    <scope>NUCLEOTIDE SEQUENCE</scope>
    <source>
        <strain evidence="3">AVDCRST_MAG22</strain>
    </source>
</reference>
<dbReference type="SUPFAM" id="SSF88713">
    <property type="entry name" value="Glycoside hydrolase/deacetylase"/>
    <property type="match status" value="1"/>
</dbReference>
<dbReference type="InterPro" id="IPR056826">
    <property type="entry name" value="Agd3_CE"/>
</dbReference>
<dbReference type="GO" id="GO:0005975">
    <property type="term" value="P:carbohydrate metabolic process"/>
    <property type="evidence" value="ECO:0007669"/>
    <property type="project" value="InterPro"/>
</dbReference>
<name>A0A6J4P9Y6_9ACTN</name>
<evidence type="ECO:0000313" key="3">
    <source>
        <dbReference type="EMBL" id="CAA9405001.1"/>
    </source>
</evidence>
<protein>
    <recommendedName>
        <fullName evidence="4">NodB homology domain-containing protein</fullName>
    </recommendedName>
</protein>
<dbReference type="EMBL" id="CADCUV010000062">
    <property type="protein sequence ID" value="CAA9405001.1"/>
    <property type="molecule type" value="Genomic_DNA"/>
</dbReference>
<feature type="domain" description="Agd3 CBM87" evidence="2">
    <location>
        <begin position="46"/>
        <end position="235"/>
    </location>
</feature>
<dbReference type="Gene3D" id="3.20.20.370">
    <property type="entry name" value="Glycoside hydrolase/deacetylase"/>
    <property type="match status" value="1"/>
</dbReference>
<evidence type="ECO:0008006" key="4">
    <source>
        <dbReference type="Google" id="ProtNLM"/>
    </source>
</evidence>
<proteinExistence type="predicted"/>
<dbReference type="InterPro" id="IPR056827">
    <property type="entry name" value="CBM87_Agd3"/>
</dbReference>
<sequence length="615" mass="68133">MTDRRRFVFVIAFCAAAFVLGSVPLVLSGDERLVSSPPECPSKDLRLLVIAADGEDSALPAIRQVLDYLGTPYTVHVASQSPGSLTQDKLSSGCRAHYQGILLTTGDLSYETAGGNTRSALTDAEWQALREYEAKFDVRRVAWYAYPTPEYGLQNPSSELDTSKNPIEAEYTEAGQDVFSYANTDNPLTVEGVSAYPAEPAGGSTTPLLTDERGGVLAAVAEHPDGRETLALAFASNVALQHNLVLDYGLITWVTRGLFIGEPERPYLSAQIDDLFIPNVIYGTENGKYRITDDDLQAVLAWQRKTQEQPTTERLRLDMAFNAYGTTGIYSPDALTPAAKRHMDEFKWISHTYKHLDWDELDQPTALAELRDNNAWAEEVGLEGYEEENLVTPEISGLENPAAMRAASEAGVRYLVSDASRPEWDNPSPNAGFPHPLEPSILVIPRYPNNLGFDVSTPEEWTEQYNDRYRDTWGENLDYEEILDKESEVLLSYLLKGDIDPWMFHQANLRAYDGEHTLLGDLLDATLEKYDALFEVPILSPTQDEVGRKMAERTRYNEAGVEASVVPGESITLTARKAARIPVTGLRIENAELYDDQPTSYVSLEAGGSVTLPLE</sequence>
<accession>A0A6J4P9Y6</accession>
<evidence type="ECO:0000259" key="1">
    <source>
        <dbReference type="Pfam" id="PF25115"/>
    </source>
</evidence>
<dbReference type="InterPro" id="IPR011330">
    <property type="entry name" value="Glyco_hydro/deAcase_b/a-brl"/>
</dbReference>
<evidence type="ECO:0000259" key="2">
    <source>
        <dbReference type="Pfam" id="PF25116"/>
    </source>
</evidence>
<dbReference type="Pfam" id="PF25115">
    <property type="entry name" value="Agd3_CE"/>
    <property type="match status" value="1"/>
</dbReference>
<dbReference type="AlphaFoldDB" id="A0A6J4P9Y6"/>
<gene>
    <name evidence="3" type="ORF">AVDCRST_MAG22-1483</name>
</gene>
<feature type="domain" description="Agd3 deacetylase" evidence="1">
    <location>
        <begin position="340"/>
        <end position="558"/>
    </location>
</feature>
<dbReference type="Pfam" id="PF25116">
    <property type="entry name" value="CBM87_Agd3"/>
    <property type="match status" value="1"/>
</dbReference>